<dbReference type="SUPFAM" id="SSF53756">
    <property type="entry name" value="UDP-Glycosyltransferase/glycogen phosphorylase"/>
    <property type="match status" value="1"/>
</dbReference>
<evidence type="ECO:0000313" key="1">
    <source>
        <dbReference type="EMBL" id="KKK87048.1"/>
    </source>
</evidence>
<feature type="non-terminal residue" evidence="1">
    <location>
        <position position="1"/>
    </location>
</feature>
<dbReference type="Gene3D" id="3.40.50.2000">
    <property type="entry name" value="Glycogen Phosphorylase B"/>
    <property type="match status" value="1"/>
</dbReference>
<protein>
    <recommendedName>
        <fullName evidence="2">Glycosyl transferase family 1 domain-containing protein</fullName>
    </recommendedName>
</protein>
<evidence type="ECO:0008006" key="2">
    <source>
        <dbReference type="Google" id="ProtNLM"/>
    </source>
</evidence>
<sequence length="391" mass="44404">LGLIGTDEPKFVLAFDSEKGKDGKEEIVCDHVVPIYPGNAEGYGEDIVEEHYQDFHAEILWQIADAWALERIPELARQDRMRWVIQPPVYFLDPLPEHFIERLKPALKVVPWVEDARDKLVKAGLTNVTEPIPLGLNTDLWRPKDRTKYPKMMKDLGFSHDSFNISIVAANQQGRKAWTQTLTAIQLFRETYADLKIRLYIHTVPNMVGGWEIDKLLTHLKLADITKTAKTYEMVVGRYSEYQIMMVHALADVVVNAGLEGFGYSTIQAQAVGTPVIGLSAGATKNLVSAGILVPPYSETLSPDLFRRAEPHTTHIAEALRKISDIPRREFQKGPKFVQDRFSWPIVIEKWKKLFEEVDAELESKCIKSGRYPPKPSPNSLQMSKEMIIVE</sequence>
<organism evidence="1">
    <name type="scientific">marine sediment metagenome</name>
    <dbReference type="NCBI Taxonomy" id="412755"/>
    <lineage>
        <taxon>unclassified sequences</taxon>
        <taxon>metagenomes</taxon>
        <taxon>ecological metagenomes</taxon>
    </lineage>
</organism>
<dbReference type="EMBL" id="LAZR01050578">
    <property type="protein sequence ID" value="KKK87048.1"/>
    <property type="molecule type" value="Genomic_DNA"/>
</dbReference>
<proteinExistence type="predicted"/>
<gene>
    <name evidence="1" type="ORF">LCGC14_2757130</name>
</gene>
<comment type="caution">
    <text evidence="1">The sequence shown here is derived from an EMBL/GenBank/DDBJ whole genome shotgun (WGS) entry which is preliminary data.</text>
</comment>
<name>A0A0F8Z049_9ZZZZ</name>
<dbReference type="PANTHER" id="PTHR12526">
    <property type="entry name" value="GLYCOSYLTRANSFERASE"/>
    <property type="match status" value="1"/>
</dbReference>
<accession>A0A0F8Z049</accession>
<reference evidence="1" key="1">
    <citation type="journal article" date="2015" name="Nature">
        <title>Complex archaea that bridge the gap between prokaryotes and eukaryotes.</title>
        <authorList>
            <person name="Spang A."/>
            <person name="Saw J.H."/>
            <person name="Jorgensen S.L."/>
            <person name="Zaremba-Niedzwiedzka K."/>
            <person name="Martijn J."/>
            <person name="Lind A.E."/>
            <person name="van Eijk R."/>
            <person name="Schleper C."/>
            <person name="Guy L."/>
            <person name="Ettema T.J."/>
        </authorList>
    </citation>
    <scope>NUCLEOTIDE SEQUENCE</scope>
</reference>
<dbReference type="AlphaFoldDB" id="A0A0F8Z049"/>